<dbReference type="InterPro" id="IPR016187">
    <property type="entry name" value="CTDL_fold"/>
</dbReference>
<name>A0A8C8RPH7_9SAUR</name>
<evidence type="ECO:0000313" key="2">
    <source>
        <dbReference type="Ensembl" id="ENSPCEP00000008704.1"/>
    </source>
</evidence>
<dbReference type="Proteomes" id="UP000694393">
    <property type="component" value="Unplaced"/>
</dbReference>
<dbReference type="PANTHER" id="PTHR22803">
    <property type="entry name" value="MANNOSE, PHOSPHOLIPASE, LECTIN RECEPTOR RELATED"/>
    <property type="match status" value="1"/>
</dbReference>
<sequence length="121" mass="13574">LRPESQGTSCPSGWQLFQGNCYGYFSQEKTWFDAEVECRKHRGAHLASVHSIGENKMLIRYITRYHQSNSLVWIGLLDLDEVGAWDPSDGKGADHPRCRSPNSYTSKQGTACLVWALGQPS</sequence>
<dbReference type="InterPro" id="IPR001304">
    <property type="entry name" value="C-type_lectin-like"/>
</dbReference>
<feature type="domain" description="C-type lectin" evidence="1">
    <location>
        <begin position="17"/>
        <end position="121"/>
    </location>
</feature>
<dbReference type="Ensembl" id="ENSPCET00000008954.1">
    <property type="protein sequence ID" value="ENSPCEP00000008642.1"/>
    <property type="gene ID" value="ENSPCEG00000006951.1"/>
</dbReference>
<dbReference type="InterPro" id="IPR050111">
    <property type="entry name" value="C-type_lectin/snaclec_domain"/>
</dbReference>
<dbReference type="Ensembl" id="ENSPCET00000009016.1">
    <property type="protein sequence ID" value="ENSPCEP00000008704.1"/>
    <property type="gene ID" value="ENSPCEG00000006973.1"/>
</dbReference>
<dbReference type="AlphaFoldDB" id="A0A8C8RPH7"/>
<dbReference type="Pfam" id="PF00059">
    <property type="entry name" value="Lectin_C"/>
    <property type="match status" value="1"/>
</dbReference>
<dbReference type="InterPro" id="IPR016186">
    <property type="entry name" value="C-type_lectin-like/link_sf"/>
</dbReference>
<dbReference type="SMART" id="SM00034">
    <property type="entry name" value="CLECT"/>
    <property type="match status" value="1"/>
</dbReference>
<evidence type="ECO:0000313" key="3">
    <source>
        <dbReference type="Proteomes" id="UP000694393"/>
    </source>
</evidence>
<reference evidence="2" key="1">
    <citation type="submission" date="2025-05" db="UniProtKB">
        <authorList>
            <consortium name="Ensembl"/>
        </authorList>
    </citation>
    <scope>IDENTIFICATION</scope>
</reference>
<accession>A0A8C8RPH7</accession>
<dbReference type="Gene3D" id="3.10.100.10">
    <property type="entry name" value="Mannose-Binding Protein A, subunit A"/>
    <property type="match status" value="1"/>
</dbReference>
<dbReference type="PROSITE" id="PS50041">
    <property type="entry name" value="C_TYPE_LECTIN_2"/>
    <property type="match status" value="1"/>
</dbReference>
<evidence type="ECO:0000259" key="1">
    <source>
        <dbReference type="PROSITE" id="PS50041"/>
    </source>
</evidence>
<organism evidence="2 3">
    <name type="scientific">Pelusios castaneus</name>
    <name type="common">West African mud turtle</name>
    <dbReference type="NCBI Taxonomy" id="367368"/>
    <lineage>
        <taxon>Eukaryota</taxon>
        <taxon>Metazoa</taxon>
        <taxon>Chordata</taxon>
        <taxon>Craniata</taxon>
        <taxon>Vertebrata</taxon>
        <taxon>Euteleostomi</taxon>
        <taxon>Archelosauria</taxon>
        <taxon>Testudinata</taxon>
        <taxon>Testudines</taxon>
        <taxon>Pleurodira</taxon>
        <taxon>Pelomedusidae</taxon>
        <taxon>Pelusios</taxon>
    </lineage>
</organism>
<dbReference type="SUPFAM" id="SSF56436">
    <property type="entry name" value="C-type lectin-like"/>
    <property type="match status" value="1"/>
</dbReference>
<proteinExistence type="predicted"/>
<protein>
    <recommendedName>
        <fullName evidence="1">C-type lectin domain-containing protein</fullName>
    </recommendedName>
</protein>
<dbReference type="PRINTS" id="PR01504">
    <property type="entry name" value="PNCREATITSAP"/>
</dbReference>
<keyword evidence="3" id="KW-1185">Reference proteome</keyword>